<organism evidence="1">
    <name type="scientific">Rhizophora mucronata</name>
    <name type="common">Asiatic mangrove</name>
    <dbReference type="NCBI Taxonomy" id="61149"/>
    <lineage>
        <taxon>Eukaryota</taxon>
        <taxon>Viridiplantae</taxon>
        <taxon>Streptophyta</taxon>
        <taxon>Embryophyta</taxon>
        <taxon>Tracheophyta</taxon>
        <taxon>Spermatophyta</taxon>
        <taxon>Magnoliopsida</taxon>
        <taxon>eudicotyledons</taxon>
        <taxon>Gunneridae</taxon>
        <taxon>Pentapetalae</taxon>
        <taxon>rosids</taxon>
        <taxon>fabids</taxon>
        <taxon>Malpighiales</taxon>
        <taxon>Rhizophoraceae</taxon>
        <taxon>Rhizophora</taxon>
    </lineage>
</organism>
<dbReference type="AlphaFoldDB" id="A0A2P2QTJ2"/>
<sequence length="87" mass="9302">MDFMAQPGYGPGYGYMGQPVSGNGYMGQPVYGNGYAGQPVLLANGYMGQPVYGYGQEYGYGYGYGPVPGYPAHMKFNDENPNACSIM</sequence>
<evidence type="ECO:0000313" key="1">
    <source>
        <dbReference type="EMBL" id="MBX70265.1"/>
    </source>
</evidence>
<name>A0A2P2QTJ2_RHIMU</name>
<proteinExistence type="predicted"/>
<dbReference type="EMBL" id="GGEC01089781">
    <property type="protein sequence ID" value="MBX70265.1"/>
    <property type="molecule type" value="Transcribed_RNA"/>
</dbReference>
<accession>A0A2P2QTJ2</accession>
<protein>
    <submittedName>
        <fullName evidence="1">Uncharacterized protein LOC105137053</fullName>
    </submittedName>
</protein>
<reference evidence="1" key="1">
    <citation type="submission" date="2018-02" db="EMBL/GenBank/DDBJ databases">
        <title>Rhizophora mucronata_Transcriptome.</title>
        <authorList>
            <person name="Meera S.P."/>
            <person name="Sreeshan A."/>
            <person name="Augustine A."/>
        </authorList>
    </citation>
    <scope>NUCLEOTIDE SEQUENCE</scope>
    <source>
        <tissue evidence="1">Leaf</tissue>
    </source>
</reference>